<feature type="compositionally biased region" description="Basic and acidic residues" evidence="2">
    <location>
        <begin position="227"/>
        <end position="248"/>
    </location>
</feature>
<dbReference type="EMBL" id="RHHS01000013">
    <property type="protein sequence ID" value="RNB59534.1"/>
    <property type="molecule type" value="Genomic_DNA"/>
</dbReference>
<protein>
    <submittedName>
        <fullName evidence="3">Uncharacterized protein</fullName>
    </submittedName>
</protein>
<gene>
    <name evidence="3" type="ORF">EDM57_05170</name>
</gene>
<evidence type="ECO:0000313" key="3">
    <source>
        <dbReference type="EMBL" id="RNB59534.1"/>
    </source>
</evidence>
<feature type="region of interest" description="Disordered" evidence="2">
    <location>
        <begin position="225"/>
        <end position="256"/>
    </location>
</feature>
<proteinExistence type="predicted"/>
<dbReference type="Proteomes" id="UP000268829">
    <property type="component" value="Unassembled WGS sequence"/>
</dbReference>
<feature type="coiled-coil region" evidence="1">
    <location>
        <begin position="176"/>
        <end position="203"/>
    </location>
</feature>
<sequence>MPLDKINGKIRVYNYSTSPVGFPSQHNQQGVFLRGRSEDEEYVVERVAFDDIEAENSKSDLFKVGRLRFHPDEENEIYELLGIEDRENIMDDKELAQVLMDDSLDNLKRISKINSMTLITRMKSMLFVLERSGKNPPHNTVEAVTERLNELKNGGKRIQNSVINRMLEEDKKRQEETKLQETVKDLVKQVEMLKKQNEEKDEIIVKSQTAIHQLLDKVETLISVPKTKPDTLLESKETKNETKDEKKSNKAPNKSR</sequence>
<dbReference type="OrthoDB" id="2678707at2"/>
<evidence type="ECO:0000256" key="2">
    <source>
        <dbReference type="SAM" id="MobiDB-lite"/>
    </source>
</evidence>
<organism evidence="3 4">
    <name type="scientific">Brevibacillus gelatini</name>
    <dbReference type="NCBI Taxonomy" id="1655277"/>
    <lineage>
        <taxon>Bacteria</taxon>
        <taxon>Bacillati</taxon>
        <taxon>Bacillota</taxon>
        <taxon>Bacilli</taxon>
        <taxon>Bacillales</taxon>
        <taxon>Paenibacillaceae</taxon>
        <taxon>Brevibacillus</taxon>
    </lineage>
</organism>
<comment type="caution">
    <text evidence="3">The sequence shown here is derived from an EMBL/GenBank/DDBJ whole genome shotgun (WGS) entry which is preliminary data.</text>
</comment>
<keyword evidence="4" id="KW-1185">Reference proteome</keyword>
<dbReference type="RefSeq" id="WP_122903701.1">
    <property type="nucleotide sequence ID" value="NZ_RHHS01000013.1"/>
</dbReference>
<dbReference type="AlphaFoldDB" id="A0A3M8B7V4"/>
<name>A0A3M8B7V4_9BACL</name>
<evidence type="ECO:0000256" key="1">
    <source>
        <dbReference type="SAM" id="Coils"/>
    </source>
</evidence>
<keyword evidence="1" id="KW-0175">Coiled coil</keyword>
<evidence type="ECO:0000313" key="4">
    <source>
        <dbReference type="Proteomes" id="UP000268829"/>
    </source>
</evidence>
<accession>A0A3M8B7V4</accession>
<reference evidence="3 4" key="1">
    <citation type="submission" date="2018-10" db="EMBL/GenBank/DDBJ databases">
        <title>Phylogenomics of Brevibacillus.</title>
        <authorList>
            <person name="Dunlap C."/>
        </authorList>
    </citation>
    <scope>NUCLEOTIDE SEQUENCE [LARGE SCALE GENOMIC DNA]</scope>
    <source>
        <strain evidence="3 4">DSM 100115</strain>
    </source>
</reference>